<name>A0A1B2IX20_9LACO</name>
<accession>A0A1B2IX20</accession>
<keyword evidence="2" id="KW-1185">Reference proteome</keyword>
<protein>
    <submittedName>
        <fullName evidence="1">Uncharacterized protein</fullName>
    </submittedName>
</protein>
<dbReference type="STRING" id="240427.AYR62_14185"/>
<reference evidence="1 2" key="1">
    <citation type="submission" date="2016-03" db="EMBL/GenBank/DDBJ databases">
        <title>Pediococcus and Lactobacillus from brewery environment - whole genome sequencing and assembly.</title>
        <authorList>
            <person name="Behr J."/>
            <person name="Geissler A.J."/>
            <person name="Vogel R.F."/>
        </authorList>
    </citation>
    <scope>NUCLEOTIDE SEQUENCE [LARGE SCALE GENOMIC DNA]</scope>
    <source>
        <strain evidence="1 2">TMW 1.1995</strain>
    </source>
</reference>
<dbReference type="EMBL" id="CP014924">
    <property type="protein sequence ID" value="ANZ66587.1"/>
    <property type="molecule type" value="Genomic_DNA"/>
</dbReference>
<sequence length="98" mass="11190">MDNQFKLEDSITFYKKAVIRTVSVIVTLLAGISVATTVQAKSYSWSSTSDGQRVETYYTKPTQKNAYIWNTTHTKHTHNLKNYGSTIWRVNRATTHTS</sequence>
<dbReference type="KEGG" id="lpd:AYR62_14185"/>
<evidence type="ECO:0000313" key="1">
    <source>
        <dbReference type="EMBL" id="ANZ66587.1"/>
    </source>
</evidence>
<dbReference type="AlphaFoldDB" id="A0A1B2IX20"/>
<organism evidence="1 2">
    <name type="scientific">Secundilactobacillus paracollinoides</name>
    <dbReference type="NCBI Taxonomy" id="240427"/>
    <lineage>
        <taxon>Bacteria</taxon>
        <taxon>Bacillati</taxon>
        <taxon>Bacillota</taxon>
        <taxon>Bacilli</taxon>
        <taxon>Lactobacillales</taxon>
        <taxon>Lactobacillaceae</taxon>
        <taxon>Secundilactobacillus</taxon>
    </lineage>
</organism>
<gene>
    <name evidence="1" type="ORF">AYR63_05180</name>
</gene>
<dbReference type="Proteomes" id="UP000093267">
    <property type="component" value="Chromosome"/>
</dbReference>
<proteinExistence type="predicted"/>
<evidence type="ECO:0000313" key="2">
    <source>
        <dbReference type="Proteomes" id="UP000093267"/>
    </source>
</evidence>